<keyword evidence="2" id="KW-0732">Signal</keyword>
<dbReference type="SUPFAM" id="SSF48452">
    <property type="entry name" value="TPR-like"/>
    <property type="match status" value="1"/>
</dbReference>
<evidence type="ECO:0000256" key="2">
    <source>
        <dbReference type="SAM" id="SignalP"/>
    </source>
</evidence>
<dbReference type="Gene3D" id="1.25.40.10">
    <property type="entry name" value="Tetratricopeptide repeat domain"/>
    <property type="match status" value="2"/>
</dbReference>
<gene>
    <name evidence="3" type="ORF">OPDIPICF_02440</name>
</gene>
<feature type="coiled-coil region" evidence="1">
    <location>
        <begin position="531"/>
        <end position="614"/>
    </location>
</feature>
<dbReference type="InterPro" id="IPR011990">
    <property type="entry name" value="TPR-like_helical_dom_sf"/>
</dbReference>
<feature type="signal peptide" evidence="2">
    <location>
        <begin position="1"/>
        <end position="30"/>
    </location>
</feature>
<name>A0A5S9QQ84_9GAMM</name>
<protein>
    <recommendedName>
        <fullName evidence="5">Beta-barrel assembly-enhancing protease</fullName>
    </recommendedName>
</protein>
<sequence>MAYRLIRKANSLICSVLLTASTLVCTPLLAKDNQRQPPPTAEDLRYGTALYAFYQNNYFDALTELKVGEKKGDLPNHKAHAKLLEGGISLAYNMDNTAADIFAPLLKQHLSDEDQARAWFYLARLQFDRGRHTDVASSLHQIDPEAISDDLHDEFRYLAARSELAAGNHSQAIQMIGELEDADWNAPQYWLAYYHLNHAIEAEASGDWQTAVSDFTLIADELVANTEEARALKNRARLNAGLLLIKHKRYGEATDQLRLVDYRSTSAADALLAWGWAAMQAQNYREALTPFTYLTGFFSADPSVAESYLMVGQIYQKLETPSHAIKAYQKAETYYYKELKRIRDIQSRLTNTSFDELFDVAQQAGDDWFSHADTLPDNANTAWLKPLFHQQAFQFLIKGWQDINKLEDNLISAQGRQSSLRYVLDAQKAAFTKNTETQQEIELHDRLLALQKTYNSSVERFNSAQQTGDGLALASDDEIMLWRLVDRAEKRIQKLAPHNKVRQQQRDMVQRVKGLLVWQAAESYASRRWQAQKQINEIQTLLQEAQHALERANTISRSEHRQKATLELERLETETKHELLQAQMLKARYEKRLKQQAEDSLNAQKKRLEQYLLETQLAKARLHDDVLFNSQAEEQYIP</sequence>
<keyword evidence="4" id="KW-1185">Reference proteome</keyword>
<keyword evidence="1" id="KW-0175">Coiled coil</keyword>
<evidence type="ECO:0000313" key="4">
    <source>
        <dbReference type="Proteomes" id="UP000441399"/>
    </source>
</evidence>
<dbReference type="EMBL" id="CACSIO010000045">
    <property type="protein sequence ID" value="CAA0121435.1"/>
    <property type="molecule type" value="Genomic_DNA"/>
</dbReference>
<accession>A0A5S9QQ84</accession>
<dbReference type="Proteomes" id="UP000441399">
    <property type="component" value="Unassembled WGS sequence"/>
</dbReference>
<organism evidence="3 4">
    <name type="scientific">BD1-7 clade bacterium</name>
    <dbReference type="NCBI Taxonomy" id="2029982"/>
    <lineage>
        <taxon>Bacteria</taxon>
        <taxon>Pseudomonadati</taxon>
        <taxon>Pseudomonadota</taxon>
        <taxon>Gammaproteobacteria</taxon>
        <taxon>Cellvibrionales</taxon>
        <taxon>Spongiibacteraceae</taxon>
        <taxon>BD1-7 clade</taxon>
    </lineage>
</organism>
<feature type="chain" id="PRO_5024909778" description="Beta-barrel assembly-enhancing protease" evidence="2">
    <location>
        <begin position="31"/>
        <end position="638"/>
    </location>
</feature>
<evidence type="ECO:0008006" key="5">
    <source>
        <dbReference type="Google" id="ProtNLM"/>
    </source>
</evidence>
<evidence type="ECO:0000313" key="3">
    <source>
        <dbReference type="EMBL" id="CAA0121435.1"/>
    </source>
</evidence>
<proteinExistence type="predicted"/>
<evidence type="ECO:0000256" key="1">
    <source>
        <dbReference type="SAM" id="Coils"/>
    </source>
</evidence>
<dbReference type="AlphaFoldDB" id="A0A5S9QQ84"/>
<reference evidence="3 4" key="1">
    <citation type="submission" date="2019-11" db="EMBL/GenBank/DDBJ databases">
        <authorList>
            <person name="Holert J."/>
        </authorList>
    </citation>
    <scope>NUCLEOTIDE SEQUENCE [LARGE SCALE GENOMIC DNA]</scope>
    <source>
        <strain evidence="3">SB11_3</strain>
    </source>
</reference>
<dbReference type="OrthoDB" id="6072288at2"/>